<feature type="region of interest" description="Disordered" evidence="1">
    <location>
        <begin position="1"/>
        <end position="20"/>
    </location>
</feature>
<evidence type="ECO:0000256" key="2">
    <source>
        <dbReference type="SAM" id="Phobius"/>
    </source>
</evidence>
<evidence type="ECO:0000313" key="4">
    <source>
        <dbReference type="Proteomes" id="UP000054279"/>
    </source>
</evidence>
<organism evidence="3 4">
    <name type="scientific">Sphaerobolus stellatus (strain SS14)</name>
    <dbReference type="NCBI Taxonomy" id="990650"/>
    <lineage>
        <taxon>Eukaryota</taxon>
        <taxon>Fungi</taxon>
        <taxon>Dikarya</taxon>
        <taxon>Basidiomycota</taxon>
        <taxon>Agaricomycotina</taxon>
        <taxon>Agaricomycetes</taxon>
        <taxon>Phallomycetidae</taxon>
        <taxon>Geastrales</taxon>
        <taxon>Sphaerobolaceae</taxon>
        <taxon>Sphaerobolus</taxon>
    </lineage>
</organism>
<dbReference type="Proteomes" id="UP000054279">
    <property type="component" value="Unassembled WGS sequence"/>
</dbReference>
<proteinExistence type="predicted"/>
<feature type="transmembrane region" description="Helical" evidence="2">
    <location>
        <begin position="251"/>
        <end position="273"/>
    </location>
</feature>
<feature type="transmembrane region" description="Helical" evidence="2">
    <location>
        <begin position="186"/>
        <end position="203"/>
    </location>
</feature>
<name>A0A0C9VFX6_SPHS4</name>
<protein>
    <submittedName>
        <fullName evidence="3">Uncharacterized protein</fullName>
    </submittedName>
</protein>
<keyword evidence="2" id="KW-0472">Membrane</keyword>
<dbReference type="EMBL" id="KN837110">
    <property type="protein sequence ID" value="KIJ45874.1"/>
    <property type="molecule type" value="Genomic_DNA"/>
</dbReference>
<reference evidence="3 4" key="1">
    <citation type="submission" date="2014-06" db="EMBL/GenBank/DDBJ databases">
        <title>Evolutionary Origins and Diversification of the Mycorrhizal Mutualists.</title>
        <authorList>
            <consortium name="DOE Joint Genome Institute"/>
            <consortium name="Mycorrhizal Genomics Consortium"/>
            <person name="Kohler A."/>
            <person name="Kuo A."/>
            <person name="Nagy L.G."/>
            <person name="Floudas D."/>
            <person name="Copeland A."/>
            <person name="Barry K.W."/>
            <person name="Cichocki N."/>
            <person name="Veneault-Fourrey C."/>
            <person name="LaButti K."/>
            <person name="Lindquist E.A."/>
            <person name="Lipzen A."/>
            <person name="Lundell T."/>
            <person name="Morin E."/>
            <person name="Murat C."/>
            <person name="Riley R."/>
            <person name="Ohm R."/>
            <person name="Sun H."/>
            <person name="Tunlid A."/>
            <person name="Henrissat B."/>
            <person name="Grigoriev I.V."/>
            <person name="Hibbett D.S."/>
            <person name="Martin F."/>
        </authorList>
    </citation>
    <scope>NUCLEOTIDE SEQUENCE [LARGE SCALE GENOMIC DNA]</scope>
    <source>
        <strain evidence="3 4">SS14</strain>
    </source>
</reference>
<keyword evidence="2" id="KW-1133">Transmembrane helix</keyword>
<evidence type="ECO:0000313" key="3">
    <source>
        <dbReference type="EMBL" id="KIJ45874.1"/>
    </source>
</evidence>
<evidence type="ECO:0000256" key="1">
    <source>
        <dbReference type="SAM" id="MobiDB-lite"/>
    </source>
</evidence>
<feature type="transmembrane region" description="Helical" evidence="2">
    <location>
        <begin position="337"/>
        <end position="358"/>
    </location>
</feature>
<feature type="transmembrane region" description="Helical" evidence="2">
    <location>
        <begin position="39"/>
        <end position="60"/>
    </location>
</feature>
<gene>
    <name evidence="3" type="ORF">M422DRAFT_29539</name>
</gene>
<dbReference type="HOGENOM" id="CLU_051717_0_0_1"/>
<dbReference type="OrthoDB" id="72269at2759"/>
<dbReference type="AlphaFoldDB" id="A0A0C9VFX6"/>
<accession>A0A0C9VFX6</accession>
<feature type="transmembrane region" description="Helical" evidence="2">
    <location>
        <begin position="209"/>
        <end position="231"/>
    </location>
</feature>
<keyword evidence="2" id="KW-0812">Transmembrane</keyword>
<keyword evidence="4" id="KW-1185">Reference proteome</keyword>
<sequence length="374" mass="40924">MDTGNQDQDNAAPVHANSNESRKSLTHGISLFGQLAPNAAAYASILAAPALGAAAIRYGWMRLIRTGSISILANTPPVVHTGISFLNKFITGNVNFLKAGLDPSIPPFLRGFLSSFLTCAYIPFIEASRTEPRVSYPWLVGTMGQLLGRGIAYPIWWSVFAASGAARPTPVESAGSAIRDHYTAEGNLLAVVLGFLIPNLAFVKTQEDSWTLTWFLHPLSMALIQKLYVVLRTRLSGPPHDTQDIRDGTHLLTLATCAVGFCYASIIHFRVMFPRIFNGQWKNLLGLDFSIPAEGTVSLAENVFHTLQWDAVSVFVSSLVAVLAFARNKSQAWKIAVWDLVGTLLFGTGGTLNVLWIWREVNLKRDREALARQS</sequence>